<evidence type="ECO:0000256" key="1">
    <source>
        <dbReference type="SAM" id="Phobius"/>
    </source>
</evidence>
<sequence length="338" mass="38597">MVASLIFGFIALGFVLPLFCKFVETFVRRRYTIEDLAKKSIIITGCDSGFGRLLALRMVTMGMPTFAACKTEEGVKSLRRLLTSVSPESIERTWVFQLDVTSQSSVEEAYQFVKNNLGSSKLWALVNNAGILGAALPDEWLTVDDYRHTMEVNFLGQIRMAQKFRPMLEKSHGRMIFMSSVFGRVSVPLLGPYQTTKHALDSYVDMLRQEMLCRNVFVSIMEPGFFETCLTNGNDPLQLCVKQGRLREEEAAEIDAYGSHKNFLTRFCSKKTDMVTNAYQEAITSKYPRYRYTVGLDAILFWMPFAYLPTWLALRMSAFTTKLFNVNSILEKRRVRSP</sequence>
<dbReference type="AlphaFoldDB" id="A0A5S6QYC3"/>
<dbReference type="PANTHER" id="PTHR43313">
    <property type="entry name" value="SHORT-CHAIN DEHYDROGENASE/REDUCTASE FAMILY 9C"/>
    <property type="match status" value="1"/>
</dbReference>
<dbReference type="STRING" id="70415.A0A5S6QYC3"/>
<dbReference type="GO" id="GO:0008202">
    <property type="term" value="P:steroid metabolic process"/>
    <property type="evidence" value="ECO:0007669"/>
    <property type="project" value="TreeGrafter"/>
</dbReference>
<name>A0A5S6QYC3_TRIMR</name>
<dbReference type="Gene3D" id="3.40.50.720">
    <property type="entry name" value="NAD(P)-binding Rossmann-like Domain"/>
    <property type="match status" value="1"/>
</dbReference>
<dbReference type="PRINTS" id="PR00081">
    <property type="entry name" value="GDHRDH"/>
</dbReference>
<feature type="transmembrane region" description="Helical" evidence="1">
    <location>
        <begin position="292"/>
        <end position="314"/>
    </location>
</feature>
<reference evidence="3" key="2">
    <citation type="submission" date="2019-12" db="UniProtKB">
        <authorList>
            <consortium name="WormBaseParasite"/>
        </authorList>
    </citation>
    <scope>IDENTIFICATION</scope>
</reference>
<organism evidence="2 3">
    <name type="scientific">Trichuris muris</name>
    <name type="common">Mouse whipworm</name>
    <dbReference type="NCBI Taxonomy" id="70415"/>
    <lineage>
        <taxon>Eukaryota</taxon>
        <taxon>Metazoa</taxon>
        <taxon>Ecdysozoa</taxon>
        <taxon>Nematoda</taxon>
        <taxon>Enoplea</taxon>
        <taxon>Dorylaimia</taxon>
        <taxon>Trichinellida</taxon>
        <taxon>Trichuridae</taxon>
        <taxon>Trichuris</taxon>
    </lineage>
</organism>
<dbReference type="SUPFAM" id="SSF51735">
    <property type="entry name" value="NAD(P)-binding Rossmann-fold domains"/>
    <property type="match status" value="1"/>
</dbReference>
<keyword evidence="2" id="KW-1185">Reference proteome</keyword>
<dbReference type="WBParaSite" id="TMUE_3000012260.2">
    <property type="protein sequence ID" value="TMUE_3000012260.2"/>
    <property type="gene ID" value="WBGene00292065"/>
</dbReference>
<dbReference type="InterPro" id="IPR002347">
    <property type="entry name" value="SDR_fam"/>
</dbReference>
<evidence type="ECO:0000313" key="3">
    <source>
        <dbReference type="WBParaSite" id="TMUE_3000012260.1"/>
    </source>
</evidence>
<accession>A0A5S6QYC3</accession>
<keyword evidence="1" id="KW-0472">Membrane</keyword>
<evidence type="ECO:0000313" key="2">
    <source>
        <dbReference type="Proteomes" id="UP000046395"/>
    </source>
</evidence>
<dbReference type="Proteomes" id="UP000046395">
    <property type="component" value="Unassembled WGS sequence"/>
</dbReference>
<evidence type="ECO:0000313" key="4">
    <source>
        <dbReference type="WBParaSite" id="TMUE_3000012260.2"/>
    </source>
</evidence>
<dbReference type="GO" id="GO:0016491">
    <property type="term" value="F:oxidoreductase activity"/>
    <property type="evidence" value="ECO:0007669"/>
    <property type="project" value="TreeGrafter"/>
</dbReference>
<reference evidence="2" key="1">
    <citation type="submission" date="2014-03" db="EMBL/GenBank/DDBJ databases">
        <title>The whipworm genome and dual-species transcriptomics of an intimate host-pathogen interaction.</title>
        <authorList>
            <person name="Foth B.J."/>
            <person name="Tsai I.J."/>
            <person name="Reid A.J."/>
            <person name="Bancroft A.J."/>
            <person name="Nichol S."/>
            <person name="Tracey A."/>
            <person name="Holroyd N."/>
            <person name="Cotton J.A."/>
            <person name="Stanley E.J."/>
            <person name="Zarowiecki M."/>
            <person name="Liu J.Z."/>
            <person name="Huckvale T."/>
            <person name="Cooper P.J."/>
            <person name="Grencis R.K."/>
            <person name="Berriman M."/>
        </authorList>
    </citation>
    <scope>NUCLEOTIDE SEQUENCE [LARGE SCALE GENOMIC DNA]</scope>
    <source>
        <strain evidence="2">Edinburgh</strain>
    </source>
</reference>
<proteinExistence type="predicted"/>
<keyword evidence="1" id="KW-1133">Transmembrane helix</keyword>
<dbReference type="InterPro" id="IPR036291">
    <property type="entry name" value="NAD(P)-bd_dom_sf"/>
</dbReference>
<dbReference type="WBParaSite" id="TMUE_3000012260.1">
    <property type="protein sequence ID" value="TMUE_3000012260.1"/>
    <property type="gene ID" value="WBGene00292065"/>
</dbReference>
<keyword evidence="1" id="KW-0812">Transmembrane</keyword>
<dbReference type="Pfam" id="PF00106">
    <property type="entry name" value="adh_short"/>
    <property type="match status" value="1"/>
</dbReference>
<protein>
    <submittedName>
        <fullName evidence="3 4">Uncharacterized protein</fullName>
    </submittedName>
</protein>
<dbReference type="PANTHER" id="PTHR43313:SF1">
    <property type="entry name" value="3BETA-HYDROXYSTEROID DEHYDROGENASE DHS-16"/>
    <property type="match status" value="1"/>
</dbReference>